<dbReference type="InterPro" id="IPR006011">
    <property type="entry name" value="Syntaxin_N"/>
</dbReference>
<dbReference type="GO" id="GO:0016020">
    <property type="term" value="C:membrane"/>
    <property type="evidence" value="ECO:0007669"/>
    <property type="project" value="InterPro"/>
</dbReference>
<feature type="domain" description="Syntaxin N-terminal" evidence="1">
    <location>
        <begin position="73"/>
        <end position="185"/>
    </location>
</feature>
<name>A0A7M5V5Z8_9CNID</name>
<sequence>QNVYSLDCQQYQRCDNCWRVQFDPNISLTKQLIKDTHKLTSDLIPYTYISIFQVIMSVSDHGTKYSSNGQNYSDDGGDTELSNLFDDVGRNIQQIIRKTGLMQKLINQRTTLENETFERLQSEQKNANKLIKDTSLQFQILDNLQTTDFETARQKSIQQEKLKQNFSDALRNFQKVQKLVAEKEKTEVQRARALPIDGSHHLR</sequence>
<dbReference type="OrthoDB" id="271595at2759"/>
<organism evidence="2 3">
    <name type="scientific">Clytia hemisphaerica</name>
    <dbReference type="NCBI Taxonomy" id="252671"/>
    <lineage>
        <taxon>Eukaryota</taxon>
        <taxon>Metazoa</taxon>
        <taxon>Cnidaria</taxon>
        <taxon>Hydrozoa</taxon>
        <taxon>Hydroidolina</taxon>
        <taxon>Leptothecata</taxon>
        <taxon>Obeliida</taxon>
        <taxon>Clytiidae</taxon>
        <taxon>Clytia</taxon>
    </lineage>
</organism>
<dbReference type="Pfam" id="PF14523">
    <property type="entry name" value="Syntaxin_2"/>
    <property type="match status" value="1"/>
</dbReference>
<dbReference type="GO" id="GO:0016192">
    <property type="term" value="P:vesicle-mediated transport"/>
    <property type="evidence" value="ECO:0007669"/>
    <property type="project" value="InterPro"/>
</dbReference>
<dbReference type="InterPro" id="IPR010989">
    <property type="entry name" value="SNARE"/>
</dbReference>
<dbReference type="Gene3D" id="1.20.58.70">
    <property type="match status" value="1"/>
</dbReference>
<protein>
    <recommendedName>
        <fullName evidence="1">Syntaxin N-terminal domain-containing protein</fullName>
    </recommendedName>
</protein>
<keyword evidence="3" id="KW-1185">Reference proteome</keyword>
<accession>A0A7M5V5Z8</accession>
<dbReference type="EnsemblMetazoa" id="CLYHEMT002985.4">
    <property type="protein sequence ID" value="CLYHEMP002985.4"/>
    <property type="gene ID" value="CLYHEMG002985"/>
</dbReference>
<dbReference type="SUPFAM" id="SSF47661">
    <property type="entry name" value="t-snare proteins"/>
    <property type="match status" value="1"/>
</dbReference>
<evidence type="ECO:0000313" key="3">
    <source>
        <dbReference type="Proteomes" id="UP000594262"/>
    </source>
</evidence>
<dbReference type="Proteomes" id="UP000594262">
    <property type="component" value="Unplaced"/>
</dbReference>
<evidence type="ECO:0000259" key="1">
    <source>
        <dbReference type="SMART" id="SM00503"/>
    </source>
</evidence>
<dbReference type="AlphaFoldDB" id="A0A7M5V5Z8"/>
<reference evidence="2" key="1">
    <citation type="submission" date="2021-01" db="UniProtKB">
        <authorList>
            <consortium name="EnsemblMetazoa"/>
        </authorList>
    </citation>
    <scope>IDENTIFICATION</scope>
</reference>
<dbReference type="SMART" id="SM00503">
    <property type="entry name" value="SynN"/>
    <property type="match status" value="1"/>
</dbReference>
<evidence type="ECO:0000313" key="2">
    <source>
        <dbReference type="EnsemblMetazoa" id="CLYHEMP002985.4"/>
    </source>
</evidence>
<proteinExistence type="predicted"/>